<dbReference type="PROSITE" id="PS50181">
    <property type="entry name" value="FBOX"/>
    <property type="match status" value="1"/>
</dbReference>
<accession>A0AAN4Z2L2</accession>
<name>A0AAN4Z2L2_9BILA</name>
<reference evidence="3" key="1">
    <citation type="submission" date="2022-10" db="EMBL/GenBank/DDBJ databases">
        <title>Genome assembly of Pristionchus species.</title>
        <authorList>
            <person name="Yoshida K."/>
            <person name="Sommer R.J."/>
        </authorList>
    </citation>
    <scope>NUCLEOTIDE SEQUENCE [LARGE SCALE GENOMIC DNA]</scope>
    <source>
        <strain evidence="3">RS5460</strain>
    </source>
</reference>
<organism evidence="2 3">
    <name type="scientific">Pristionchus mayeri</name>
    <dbReference type="NCBI Taxonomy" id="1317129"/>
    <lineage>
        <taxon>Eukaryota</taxon>
        <taxon>Metazoa</taxon>
        <taxon>Ecdysozoa</taxon>
        <taxon>Nematoda</taxon>
        <taxon>Chromadorea</taxon>
        <taxon>Rhabditida</taxon>
        <taxon>Rhabditina</taxon>
        <taxon>Diplogasteromorpha</taxon>
        <taxon>Diplogasteroidea</taxon>
        <taxon>Neodiplogasteridae</taxon>
        <taxon>Pristionchus</taxon>
    </lineage>
</organism>
<dbReference type="EMBL" id="BTRK01000001">
    <property type="protein sequence ID" value="GMR30793.1"/>
    <property type="molecule type" value="Genomic_DNA"/>
</dbReference>
<protein>
    <recommendedName>
        <fullName evidence="1">F-box domain-containing protein</fullName>
    </recommendedName>
</protein>
<dbReference type="Proteomes" id="UP001328107">
    <property type="component" value="Unassembled WGS sequence"/>
</dbReference>
<feature type="non-terminal residue" evidence="2">
    <location>
        <position position="1"/>
    </location>
</feature>
<comment type="caution">
    <text evidence="2">The sequence shown here is derived from an EMBL/GenBank/DDBJ whole genome shotgun (WGS) entry which is preliminary data.</text>
</comment>
<keyword evidence="3" id="KW-1185">Reference proteome</keyword>
<evidence type="ECO:0000313" key="2">
    <source>
        <dbReference type="EMBL" id="GMR30793.1"/>
    </source>
</evidence>
<sequence>TTMDFFSLPDVFLRELMRKVDIDDRLRLRLTCRDFENLVATTHAGYFDSASIATEWRPNKIIIKIGSGPIIHCDENELEECTYIIRLFHRISIGKLT</sequence>
<evidence type="ECO:0000259" key="1">
    <source>
        <dbReference type="PROSITE" id="PS50181"/>
    </source>
</evidence>
<evidence type="ECO:0000313" key="3">
    <source>
        <dbReference type="Proteomes" id="UP001328107"/>
    </source>
</evidence>
<feature type="domain" description="F-box" evidence="1">
    <location>
        <begin position="2"/>
        <end position="50"/>
    </location>
</feature>
<proteinExistence type="predicted"/>
<dbReference type="AlphaFoldDB" id="A0AAN4Z2L2"/>
<gene>
    <name evidence="2" type="ORF">PMAYCL1PPCAC_00988</name>
</gene>
<feature type="non-terminal residue" evidence="2">
    <location>
        <position position="97"/>
    </location>
</feature>
<dbReference type="Pfam" id="PF00646">
    <property type="entry name" value="F-box"/>
    <property type="match status" value="1"/>
</dbReference>
<dbReference type="InterPro" id="IPR001810">
    <property type="entry name" value="F-box_dom"/>
</dbReference>